<keyword evidence="2 7" id="KW-0808">Transferase</keyword>
<dbReference type="InterPro" id="IPR050338">
    <property type="entry name" value="DisA"/>
</dbReference>
<dbReference type="GO" id="GO:0004016">
    <property type="term" value="F:adenylate cyclase activity"/>
    <property type="evidence" value="ECO:0007669"/>
    <property type="project" value="TreeGrafter"/>
</dbReference>
<evidence type="ECO:0000256" key="5">
    <source>
        <dbReference type="ARBA" id="ARBA00022840"/>
    </source>
</evidence>
<evidence type="ECO:0000256" key="3">
    <source>
        <dbReference type="ARBA" id="ARBA00022695"/>
    </source>
</evidence>
<evidence type="ECO:0000259" key="6">
    <source>
        <dbReference type="PROSITE" id="PS51794"/>
    </source>
</evidence>
<comment type="caution">
    <text evidence="7">The sequence shown here is derived from an EMBL/GenBank/DDBJ whole genome shotgun (WGS) entry which is preliminary data.</text>
</comment>
<dbReference type="InterPro" id="IPR036888">
    <property type="entry name" value="DNA_integrity_DisA_N_sf"/>
</dbReference>
<dbReference type="PANTHER" id="PTHR34185:SF1">
    <property type="entry name" value="DIADENYLATE CYCLASE"/>
    <property type="match status" value="1"/>
</dbReference>
<dbReference type="GO" id="GO:0005524">
    <property type="term" value="F:ATP binding"/>
    <property type="evidence" value="ECO:0007669"/>
    <property type="project" value="UniProtKB-KW"/>
</dbReference>
<dbReference type="EC" id="2.7.7.85" evidence="7"/>
<dbReference type="PANTHER" id="PTHR34185">
    <property type="entry name" value="DIADENYLATE CYCLASE"/>
    <property type="match status" value="1"/>
</dbReference>
<proteinExistence type="predicted"/>
<feature type="domain" description="DAC" evidence="6">
    <location>
        <begin position="1"/>
        <end position="43"/>
    </location>
</feature>
<protein>
    <submittedName>
        <fullName evidence="7">Cyclic di-AMP synthase CdaA</fullName>
        <ecNumber evidence="7">2.7.7.85</ecNumber>
    </submittedName>
</protein>
<accession>A0A644YWJ4</accession>
<name>A0A644YWJ4_9ZZZZ</name>
<evidence type="ECO:0000256" key="4">
    <source>
        <dbReference type="ARBA" id="ARBA00022741"/>
    </source>
</evidence>
<comment type="catalytic activity">
    <reaction evidence="1">
        <text>2 ATP = 3',3'-c-di-AMP + 2 diphosphate</text>
        <dbReference type="Rhea" id="RHEA:35655"/>
        <dbReference type="ChEBI" id="CHEBI:30616"/>
        <dbReference type="ChEBI" id="CHEBI:33019"/>
        <dbReference type="ChEBI" id="CHEBI:71500"/>
        <dbReference type="EC" id="2.7.7.85"/>
    </reaction>
</comment>
<gene>
    <name evidence="7" type="primary">cdaA_16</name>
    <name evidence="7" type="ORF">SDC9_79398</name>
</gene>
<keyword evidence="4" id="KW-0547">Nucleotide-binding</keyword>
<evidence type="ECO:0000256" key="1">
    <source>
        <dbReference type="ARBA" id="ARBA00000877"/>
    </source>
</evidence>
<dbReference type="EMBL" id="VSSQ01006476">
    <property type="protein sequence ID" value="MPM32832.1"/>
    <property type="molecule type" value="Genomic_DNA"/>
</dbReference>
<reference evidence="7" key="1">
    <citation type="submission" date="2019-08" db="EMBL/GenBank/DDBJ databases">
        <authorList>
            <person name="Kucharzyk K."/>
            <person name="Murdoch R.W."/>
            <person name="Higgins S."/>
            <person name="Loffler F."/>
        </authorList>
    </citation>
    <scope>NUCLEOTIDE SEQUENCE</scope>
</reference>
<keyword evidence="5" id="KW-0067">ATP-binding</keyword>
<dbReference type="PROSITE" id="PS51794">
    <property type="entry name" value="DAC"/>
    <property type="match status" value="1"/>
</dbReference>
<evidence type="ECO:0000256" key="2">
    <source>
        <dbReference type="ARBA" id="ARBA00022679"/>
    </source>
</evidence>
<dbReference type="Gene3D" id="3.40.1700.10">
    <property type="entry name" value="DNA integrity scanning protein, DisA, N-terminal domain"/>
    <property type="match status" value="1"/>
</dbReference>
<dbReference type="InterPro" id="IPR003390">
    <property type="entry name" value="DNA_integrity_scan_DisA_N"/>
</dbReference>
<dbReference type="Pfam" id="PF02457">
    <property type="entry name" value="DAC"/>
    <property type="match status" value="1"/>
</dbReference>
<dbReference type="SUPFAM" id="SSF143597">
    <property type="entry name" value="YojJ-like"/>
    <property type="match status" value="1"/>
</dbReference>
<sequence length="53" mass="5905">MRHRAAVGISEHTDSSVIVVSEETGNISFVQNGEIKRMNSISELRLAIENSYK</sequence>
<dbReference type="AlphaFoldDB" id="A0A644YWJ4"/>
<evidence type="ECO:0000313" key="7">
    <source>
        <dbReference type="EMBL" id="MPM32832.1"/>
    </source>
</evidence>
<organism evidence="7">
    <name type="scientific">bioreactor metagenome</name>
    <dbReference type="NCBI Taxonomy" id="1076179"/>
    <lineage>
        <taxon>unclassified sequences</taxon>
        <taxon>metagenomes</taxon>
        <taxon>ecological metagenomes</taxon>
    </lineage>
</organism>
<dbReference type="GO" id="GO:0106408">
    <property type="term" value="F:diadenylate cyclase activity"/>
    <property type="evidence" value="ECO:0007669"/>
    <property type="project" value="UniProtKB-EC"/>
</dbReference>
<keyword evidence="3 7" id="KW-0548">Nucleotidyltransferase</keyword>